<dbReference type="RefSeq" id="WP_198925428.1">
    <property type="nucleotide sequence ID" value="NZ_BKZW01000002.1"/>
</dbReference>
<keyword evidence="2" id="KW-0812">Transmembrane</keyword>
<evidence type="ECO:0008006" key="5">
    <source>
        <dbReference type="Google" id="ProtNLM"/>
    </source>
</evidence>
<sequence>MTISTDLAYADRLDAQDVLGQFRKRFMITDDELIYMDGNSLGRLPVASAKLATQLVQQQWGTRLIRSWNEGWFTAPERIGAKIARLIGAHEDEVIVAESTSINLFKLVMAALRFQAGRSHIMTDDLNFPRTSISCRVPSKCWTSSISLKWYLLLMGYMVLWTLFRRV</sequence>
<name>A0A5J4KTG8_9CHLR</name>
<dbReference type="Gene3D" id="3.40.640.10">
    <property type="entry name" value="Type I PLP-dependent aspartate aminotransferase-like (Major domain)"/>
    <property type="match status" value="1"/>
</dbReference>
<proteinExistence type="predicted"/>
<dbReference type="GO" id="GO:0030170">
    <property type="term" value="F:pyridoxal phosphate binding"/>
    <property type="evidence" value="ECO:0007669"/>
    <property type="project" value="InterPro"/>
</dbReference>
<keyword evidence="4" id="KW-1185">Reference proteome</keyword>
<evidence type="ECO:0000256" key="2">
    <source>
        <dbReference type="SAM" id="Phobius"/>
    </source>
</evidence>
<dbReference type="InterPro" id="IPR015424">
    <property type="entry name" value="PyrdxlP-dep_Trfase"/>
</dbReference>
<dbReference type="GO" id="GO:0009435">
    <property type="term" value="P:NAD+ biosynthetic process"/>
    <property type="evidence" value="ECO:0007669"/>
    <property type="project" value="InterPro"/>
</dbReference>
<accession>A0A5J4KTG8</accession>
<protein>
    <recommendedName>
        <fullName evidence="5">Aminotransferase class V domain-containing protein</fullName>
    </recommendedName>
</protein>
<dbReference type="GO" id="GO:0005737">
    <property type="term" value="C:cytoplasm"/>
    <property type="evidence" value="ECO:0007669"/>
    <property type="project" value="InterPro"/>
</dbReference>
<feature type="transmembrane region" description="Helical" evidence="2">
    <location>
        <begin position="148"/>
        <end position="164"/>
    </location>
</feature>
<organism evidence="3 4">
    <name type="scientific">Dictyobacter vulcani</name>
    <dbReference type="NCBI Taxonomy" id="2607529"/>
    <lineage>
        <taxon>Bacteria</taxon>
        <taxon>Bacillati</taxon>
        <taxon>Chloroflexota</taxon>
        <taxon>Ktedonobacteria</taxon>
        <taxon>Ktedonobacterales</taxon>
        <taxon>Dictyobacteraceae</taxon>
        <taxon>Dictyobacter</taxon>
    </lineage>
</organism>
<keyword evidence="1" id="KW-0663">Pyridoxal phosphate</keyword>
<comment type="caution">
    <text evidence="3">The sequence shown here is derived from an EMBL/GenBank/DDBJ whole genome shotgun (WGS) entry which is preliminary data.</text>
</comment>
<dbReference type="GO" id="GO:0043420">
    <property type="term" value="P:anthranilate metabolic process"/>
    <property type="evidence" value="ECO:0007669"/>
    <property type="project" value="TreeGrafter"/>
</dbReference>
<keyword evidence="2" id="KW-1133">Transmembrane helix</keyword>
<evidence type="ECO:0000256" key="1">
    <source>
        <dbReference type="ARBA" id="ARBA00022898"/>
    </source>
</evidence>
<keyword evidence="2" id="KW-0472">Membrane</keyword>
<reference evidence="3 4" key="1">
    <citation type="submission" date="2019-10" db="EMBL/GenBank/DDBJ databases">
        <title>Dictyobacter vulcani sp. nov., within the class Ktedonobacteria, isolated from soil of volcanic Mt. Zao.</title>
        <authorList>
            <person name="Zheng Y."/>
            <person name="Wang C.M."/>
            <person name="Sakai Y."/>
            <person name="Abe K."/>
            <person name="Yokota A."/>
            <person name="Yabe S."/>
        </authorList>
    </citation>
    <scope>NUCLEOTIDE SEQUENCE [LARGE SCALE GENOMIC DNA]</scope>
    <source>
        <strain evidence="3 4">W12</strain>
    </source>
</reference>
<dbReference type="AlphaFoldDB" id="A0A5J4KTG8"/>
<dbReference type="SUPFAM" id="SSF53383">
    <property type="entry name" value="PLP-dependent transferases"/>
    <property type="match status" value="1"/>
</dbReference>
<evidence type="ECO:0000313" key="3">
    <source>
        <dbReference type="EMBL" id="GER90462.1"/>
    </source>
</evidence>
<dbReference type="EMBL" id="BKZW01000002">
    <property type="protein sequence ID" value="GER90462.1"/>
    <property type="molecule type" value="Genomic_DNA"/>
</dbReference>
<dbReference type="GO" id="GO:0019441">
    <property type="term" value="P:L-tryptophan catabolic process to kynurenine"/>
    <property type="evidence" value="ECO:0007669"/>
    <property type="project" value="TreeGrafter"/>
</dbReference>
<dbReference type="PANTHER" id="PTHR14084">
    <property type="entry name" value="KYNURENINASE"/>
    <property type="match status" value="1"/>
</dbReference>
<dbReference type="Proteomes" id="UP000326912">
    <property type="component" value="Unassembled WGS sequence"/>
</dbReference>
<dbReference type="InterPro" id="IPR010111">
    <property type="entry name" value="Kynureninase"/>
</dbReference>
<dbReference type="GO" id="GO:0030429">
    <property type="term" value="F:kynureninase activity"/>
    <property type="evidence" value="ECO:0007669"/>
    <property type="project" value="InterPro"/>
</dbReference>
<evidence type="ECO:0000313" key="4">
    <source>
        <dbReference type="Proteomes" id="UP000326912"/>
    </source>
</evidence>
<gene>
    <name evidence="3" type="ORF">KDW_46240</name>
</gene>
<dbReference type="InterPro" id="IPR015421">
    <property type="entry name" value="PyrdxlP-dep_Trfase_major"/>
</dbReference>
<dbReference type="PANTHER" id="PTHR14084:SF0">
    <property type="entry name" value="KYNURENINASE"/>
    <property type="match status" value="1"/>
</dbReference>